<gene>
    <name evidence="2" type="ORF">NA56DRAFT_532243</name>
</gene>
<feature type="non-terminal residue" evidence="2">
    <location>
        <position position="220"/>
    </location>
</feature>
<proteinExistence type="predicted"/>
<organism evidence="2 3">
    <name type="scientific">Hyaloscypha hepaticicola</name>
    <dbReference type="NCBI Taxonomy" id="2082293"/>
    <lineage>
        <taxon>Eukaryota</taxon>
        <taxon>Fungi</taxon>
        <taxon>Dikarya</taxon>
        <taxon>Ascomycota</taxon>
        <taxon>Pezizomycotina</taxon>
        <taxon>Leotiomycetes</taxon>
        <taxon>Helotiales</taxon>
        <taxon>Hyaloscyphaceae</taxon>
        <taxon>Hyaloscypha</taxon>
    </lineage>
</organism>
<feature type="non-terminal residue" evidence="2">
    <location>
        <position position="1"/>
    </location>
</feature>
<dbReference type="Pfam" id="PF06985">
    <property type="entry name" value="HET"/>
    <property type="match status" value="1"/>
</dbReference>
<feature type="domain" description="Heterokaryon incompatibility" evidence="1">
    <location>
        <begin position="52"/>
        <end position="201"/>
    </location>
</feature>
<name>A0A2J6PPS2_9HELO</name>
<dbReference type="Proteomes" id="UP000235672">
    <property type="component" value="Unassembled WGS sequence"/>
</dbReference>
<evidence type="ECO:0000259" key="1">
    <source>
        <dbReference type="Pfam" id="PF06985"/>
    </source>
</evidence>
<dbReference type="PANTHER" id="PTHR33112">
    <property type="entry name" value="DOMAIN PROTEIN, PUTATIVE-RELATED"/>
    <property type="match status" value="1"/>
</dbReference>
<dbReference type="EMBL" id="KZ613508">
    <property type="protein sequence ID" value="PMD16035.1"/>
    <property type="molecule type" value="Genomic_DNA"/>
</dbReference>
<dbReference type="STRING" id="1745343.A0A2J6PPS2"/>
<dbReference type="OrthoDB" id="2958217at2759"/>
<reference evidence="2 3" key="1">
    <citation type="submission" date="2016-05" db="EMBL/GenBank/DDBJ databases">
        <title>A degradative enzymes factory behind the ericoid mycorrhizal symbiosis.</title>
        <authorList>
            <consortium name="DOE Joint Genome Institute"/>
            <person name="Martino E."/>
            <person name="Morin E."/>
            <person name="Grelet G."/>
            <person name="Kuo A."/>
            <person name="Kohler A."/>
            <person name="Daghino S."/>
            <person name="Barry K."/>
            <person name="Choi C."/>
            <person name="Cichocki N."/>
            <person name="Clum A."/>
            <person name="Copeland A."/>
            <person name="Hainaut M."/>
            <person name="Haridas S."/>
            <person name="Labutti K."/>
            <person name="Lindquist E."/>
            <person name="Lipzen A."/>
            <person name="Khouja H.-R."/>
            <person name="Murat C."/>
            <person name="Ohm R."/>
            <person name="Olson A."/>
            <person name="Spatafora J."/>
            <person name="Veneault-Fourrey C."/>
            <person name="Henrissat B."/>
            <person name="Grigoriev I."/>
            <person name="Martin F."/>
            <person name="Perotto S."/>
        </authorList>
    </citation>
    <scope>NUCLEOTIDE SEQUENCE [LARGE SCALE GENOMIC DNA]</scope>
    <source>
        <strain evidence="2 3">UAMH 7357</strain>
    </source>
</reference>
<keyword evidence="3" id="KW-1185">Reference proteome</keyword>
<evidence type="ECO:0000313" key="3">
    <source>
        <dbReference type="Proteomes" id="UP000235672"/>
    </source>
</evidence>
<dbReference type="AlphaFoldDB" id="A0A2J6PPS2"/>
<sequence>LLRGALRECEKRHSKKCDANTHFPTSQLPTDILLIDVAENQLVKTSTSCQKYLALSYVWGSVPMFKTMQENLASLQVSGALLHLRSQRPRIVRDAMDLTRYLGHRYLWCDALCIVQNDAQSKHSEIAKMSVIYGEAFLTICALSSSNAGVGLLGFSETLPRDMPQDISGSTKTSAYVSIPPSLVEISYLLPYEQRAWTFQERLLSKRCLLFTATHIYFHC</sequence>
<dbReference type="InterPro" id="IPR010730">
    <property type="entry name" value="HET"/>
</dbReference>
<accession>A0A2J6PPS2</accession>
<dbReference type="PANTHER" id="PTHR33112:SF12">
    <property type="entry name" value="HETEROKARYON INCOMPATIBILITY DOMAIN-CONTAINING PROTEIN"/>
    <property type="match status" value="1"/>
</dbReference>
<protein>
    <submittedName>
        <fullName evidence="2">HET-domain-containing protein</fullName>
    </submittedName>
</protein>
<evidence type="ECO:0000313" key="2">
    <source>
        <dbReference type="EMBL" id="PMD16035.1"/>
    </source>
</evidence>